<dbReference type="Proteomes" id="UP000034637">
    <property type="component" value="Unassembled WGS sequence"/>
</dbReference>
<comment type="caution">
    <text evidence="5">The sequence shown here is derived from an EMBL/GenBank/DDBJ whole genome shotgun (WGS) entry which is preliminary data.</text>
</comment>
<dbReference type="PANTHER" id="PTHR10724">
    <property type="entry name" value="30S RIBOSOMAL PROTEIN S1"/>
    <property type="match status" value="1"/>
</dbReference>
<dbReference type="SUPFAM" id="SSF50249">
    <property type="entry name" value="Nucleic acid-binding proteins"/>
    <property type="match status" value="4"/>
</dbReference>
<evidence type="ECO:0000259" key="4">
    <source>
        <dbReference type="PROSITE" id="PS50126"/>
    </source>
</evidence>
<dbReference type="PROSITE" id="PS50126">
    <property type="entry name" value="S1"/>
    <property type="match status" value="4"/>
</dbReference>
<evidence type="ECO:0000256" key="1">
    <source>
        <dbReference type="ARBA" id="ARBA00006767"/>
    </source>
</evidence>
<dbReference type="PRINTS" id="PR00681">
    <property type="entry name" value="RIBOSOMALS1"/>
</dbReference>
<feature type="domain" description="S1 motif" evidence="4">
    <location>
        <begin position="121"/>
        <end position="187"/>
    </location>
</feature>
<comment type="similarity">
    <text evidence="1">Belongs to the bacterial ribosomal protein bS1 family.</text>
</comment>
<dbReference type="Gene3D" id="2.40.50.140">
    <property type="entry name" value="Nucleic acid-binding proteins"/>
    <property type="match status" value="4"/>
</dbReference>
<evidence type="ECO:0000313" key="5">
    <source>
        <dbReference type="EMBL" id="KKU99826.1"/>
    </source>
</evidence>
<dbReference type="GO" id="GO:0003729">
    <property type="term" value="F:mRNA binding"/>
    <property type="evidence" value="ECO:0007669"/>
    <property type="project" value="TreeGrafter"/>
</dbReference>
<feature type="domain" description="S1 motif" evidence="4">
    <location>
        <begin position="307"/>
        <end position="370"/>
    </location>
</feature>
<keyword evidence="2 5" id="KW-0689">Ribosomal protein</keyword>
<accession>A0A0G1V0I0</accession>
<keyword evidence="3" id="KW-0687">Ribonucleoprotein</keyword>
<dbReference type="InterPro" id="IPR050437">
    <property type="entry name" value="Ribos_protein_bS1-like"/>
</dbReference>
<dbReference type="PANTHER" id="PTHR10724:SF7">
    <property type="entry name" value="SMALL RIBOSOMAL SUBUNIT PROTEIN BS1C"/>
    <property type="match status" value="1"/>
</dbReference>
<proteinExistence type="inferred from homology"/>
<dbReference type="InterPro" id="IPR003029">
    <property type="entry name" value="S1_domain"/>
</dbReference>
<dbReference type="CDD" id="cd04465">
    <property type="entry name" value="S1_RPS1_repeat_ec2_hs2"/>
    <property type="match status" value="1"/>
</dbReference>
<dbReference type="GO" id="GO:0006412">
    <property type="term" value="P:translation"/>
    <property type="evidence" value="ECO:0007669"/>
    <property type="project" value="TreeGrafter"/>
</dbReference>
<sequence>MPSKSVKEPKGKKSDPQTMEELLAATGYQPKGFKRGETIKGKVVEITGRAVYVDIGGKAEAVVSEHEYELARDYYRALKPGDEVTGVVLVSENEMGQVVLSLRRAAVESKWKMFDLAMQEETTIEVRGREVTKGGLLVDADGIYGFVPTSQVGHGIEGGLGSLVGKTIAVKVIEVDRLQNRLVLSERAVSEAAEMEKRRETLSIVEIGKEYEGKVVGMVPFGVFVEIDVSGKAAKRGEEEGVKLEGLVHISELSWEKVEDVNKAVKEGDKLTVQGIGVDEENGKLALSVKRLSADPWLVVGKKYKTDSKHKGSVTKVAPYGVLIRLERGVEGLIHASKMPSGMVFKIGDEVEVFVESVDLDKRRLSLGVVLTEKPVGYK</sequence>
<dbReference type="EMBL" id="LCPP01000021">
    <property type="protein sequence ID" value="KKU99826.1"/>
    <property type="molecule type" value="Genomic_DNA"/>
</dbReference>
<dbReference type="AlphaFoldDB" id="A0A0G1V0I0"/>
<dbReference type="SMART" id="SM00316">
    <property type="entry name" value="S1"/>
    <property type="match status" value="4"/>
</dbReference>
<dbReference type="Pfam" id="PF00575">
    <property type="entry name" value="S1"/>
    <property type="match status" value="4"/>
</dbReference>
<reference evidence="5 6" key="1">
    <citation type="journal article" date="2015" name="Nature">
        <title>rRNA introns, odd ribosomes, and small enigmatic genomes across a large radiation of phyla.</title>
        <authorList>
            <person name="Brown C.T."/>
            <person name="Hug L.A."/>
            <person name="Thomas B.C."/>
            <person name="Sharon I."/>
            <person name="Castelle C.J."/>
            <person name="Singh A."/>
            <person name="Wilkins M.J."/>
            <person name="Williams K.H."/>
            <person name="Banfield J.F."/>
        </authorList>
    </citation>
    <scope>NUCLEOTIDE SEQUENCE [LARGE SCALE GENOMIC DNA]</scope>
</reference>
<dbReference type="GO" id="GO:0003735">
    <property type="term" value="F:structural constituent of ribosome"/>
    <property type="evidence" value="ECO:0007669"/>
    <property type="project" value="TreeGrafter"/>
</dbReference>
<name>A0A0G1V0I0_9BACT</name>
<gene>
    <name evidence="5" type="ORF">UY33_C0021G0006</name>
</gene>
<feature type="domain" description="S1 motif" evidence="4">
    <location>
        <begin position="208"/>
        <end position="290"/>
    </location>
</feature>
<dbReference type="GO" id="GO:0005840">
    <property type="term" value="C:ribosome"/>
    <property type="evidence" value="ECO:0007669"/>
    <property type="project" value="UniProtKB-KW"/>
</dbReference>
<dbReference type="InterPro" id="IPR035104">
    <property type="entry name" value="Ribosomal_protein_S1-like"/>
</dbReference>
<evidence type="ECO:0000256" key="2">
    <source>
        <dbReference type="ARBA" id="ARBA00022980"/>
    </source>
</evidence>
<evidence type="ECO:0000313" key="6">
    <source>
        <dbReference type="Proteomes" id="UP000034637"/>
    </source>
</evidence>
<evidence type="ECO:0000256" key="3">
    <source>
        <dbReference type="ARBA" id="ARBA00023274"/>
    </source>
</evidence>
<organism evidence="5 6">
    <name type="scientific">Candidatus Amesbacteria bacterium GW2011_GWA1_48_9</name>
    <dbReference type="NCBI Taxonomy" id="1618355"/>
    <lineage>
        <taxon>Bacteria</taxon>
        <taxon>Candidatus Amesiibacteriota</taxon>
    </lineage>
</organism>
<protein>
    <submittedName>
        <fullName evidence="5">30S ribosomal protein S1</fullName>
    </submittedName>
</protein>
<feature type="domain" description="S1 motif" evidence="4">
    <location>
        <begin position="36"/>
        <end position="103"/>
    </location>
</feature>
<dbReference type="InterPro" id="IPR012340">
    <property type="entry name" value="NA-bd_OB-fold"/>
</dbReference>